<dbReference type="InterPro" id="IPR007577">
    <property type="entry name" value="GlycoTrfase_DXD_sugar-bd_CS"/>
</dbReference>
<feature type="transmembrane region" description="Helical" evidence="3">
    <location>
        <begin position="308"/>
        <end position="329"/>
    </location>
</feature>
<keyword evidence="3" id="KW-0812">Transmembrane</keyword>
<evidence type="ECO:0000256" key="3">
    <source>
        <dbReference type="SAM" id="Phobius"/>
    </source>
</evidence>
<dbReference type="GO" id="GO:0016020">
    <property type="term" value="C:membrane"/>
    <property type="evidence" value="ECO:0007669"/>
    <property type="project" value="GOC"/>
</dbReference>
<dbReference type="InterPro" id="IPR029044">
    <property type="entry name" value="Nucleotide-diphossugar_trans"/>
</dbReference>
<evidence type="ECO:0000256" key="1">
    <source>
        <dbReference type="ARBA" id="ARBA00009003"/>
    </source>
</evidence>
<sequence length="353" mass="40606">MDRNTRYDEERLAFKTASGWRCLKKLRLVMRQRRVALCLLLADVMIVWVLLYSFEPLITLLLRNDELFGPRVNLSSADTPRVGGRHHIPRILHQTCANDTVPLKWVDSQQSCKDVYSDFEYKLWTDASARDFISTEYPWFLETWDNYPFPIQRADSIRYFVLEHYGGIYLDMDTVCNKTFPLDQVESGTLKHNAIFKSTLPTGVTNDIMISSAGHPAFTAAIRKLPIFYAKTRLWARMLPYAAIMMSTGPFFLTLVVKGYLLEQLSINVQTVQVINGSELKPYITDLQSCTWHQGDAKPIMWLGTRPWTWFSLAAIGLVIGLYLINYTLFVAWRGASRKVPAVIDKFKVSKLI</sequence>
<reference evidence="4" key="1">
    <citation type="submission" date="2020-03" db="EMBL/GenBank/DDBJ databases">
        <title>Draft Genome Sequence of Cylindrodendrum hubeiense.</title>
        <authorList>
            <person name="Buettner E."/>
            <person name="Kellner H."/>
        </authorList>
    </citation>
    <scope>NUCLEOTIDE SEQUENCE</scope>
    <source>
        <strain evidence="4">IHI 201604</strain>
    </source>
</reference>
<protein>
    <recommendedName>
        <fullName evidence="6">Mannosyl phosphorylinositol ceramide synthase SUR1</fullName>
    </recommendedName>
</protein>
<dbReference type="GO" id="GO:0000030">
    <property type="term" value="F:mannosyltransferase activity"/>
    <property type="evidence" value="ECO:0007669"/>
    <property type="project" value="TreeGrafter"/>
</dbReference>
<dbReference type="InterPro" id="IPR051706">
    <property type="entry name" value="Glycosyltransferase_domain"/>
</dbReference>
<proteinExistence type="inferred from homology"/>
<dbReference type="OrthoDB" id="3647at2759"/>
<comment type="similarity">
    <text evidence="1">Belongs to the glycosyltransferase 32 family.</text>
</comment>
<gene>
    <name evidence="4" type="ORF">G7Z17_g296</name>
</gene>
<dbReference type="GO" id="GO:0051999">
    <property type="term" value="P:mannosyl-inositol phosphorylceramide biosynthetic process"/>
    <property type="evidence" value="ECO:0007669"/>
    <property type="project" value="TreeGrafter"/>
</dbReference>
<comment type="caution">
    <text evidence="4">The sequence shown here is derived from an EMBL/GenBank/DDBJ whole genome shotgun (WGS) entry which is preliminary data.</text>
</comment>
<organism evidence="4 5">
    <name type="scientific">Cylindrodendrum hubeiense</name>
    <dbReference type="NCBI Taxonomy" id="595255"/>
    <lineage>
        <taxon>Eukaryota</taxon>
        <taxon>Fungi</taxon>
        <taxon>Dikarya</taxon>
        <taxon>Ascomycota</taxon>
        <taxon>Pezizomycotina</taxon>
        <taxon>Sordariomycetes</taxon>
        <taxon>Hypocreomycetidae</taxon>
        <taxon>Hypocreales</taxon>
        <taxon>Nectriaceae</taxon>
        <taxon>Cylindrodendrum</taxon>
    </lineage>
</organism>
<dbReference type="AlphaFoldDB" id="A0A9P5LDH5"/>
<keyword evidence="5" id="KW-1185">Reference proteome</keyword>
<feature type="transmembrane region" description="Helical" evidence="3">
    <location>
        <begin position="34"/>
        <end position="54"/>
    </location>
</feature>
<evidence type="ECO:0000313" key="4">
    <source>
        <dbReference type="EMBL" id="KAF7557924.1"/>
    </source>
</evidence>
<dbReference type="Gene3D" id="3.90.550.20">
    <property type="match status" value="1"/>
</dbReference>
<evidence type="ECO:0000313" key="5">
    <source>
        <dbReference type="Proteomes" id="UP000722485"/>
    </source>
</evidence>
<evidence type="ECO:0008006" key="6">
    <source>
        <dbReference type="Google" id="ProtNLM"/>
    </source>
</evidence>
<dbReference type="SUPFAM" id="SSF53448">
    <property type="entry name" value="Nucleotide-diphospho-sugar transferases"/>
    <property type="match status" value="1"/>
</dbReference>
<dbReference type="EMBL" id="JAANBB010000002">
    <property type="protein sequence ID" value="KAF7557924.1"/>
    <property type="molecule type" value="Genomic_DNA"/>
</dbReference>
<dbReference type="Proteomes" id="UP000722485">
    <property type="component" value="Unassembled WGS sequence"/>
</dbReference>
<dbReference type="PANTHER" id="PTHR32385:SF15">
    <property type="entry name" value="INOSITOL PHOSPHOCERAMIDE MANNOSYLTRANSFERASE 1"/>
    <property type="match status" value="1"/>
</dbReference>
<keyword evidence="2" id="KW-0808">Transferase</keyword>
<keyword evidence="3" id="KW-0472">Membrane</keyword>
<accession>A0A9P5LDH5</accession>
<dbReference type="PANTHER" id="PTHR32385">
    <property type="entry name" value="MANNOSYL PHOSPHORYLINOSITOL CERAMIDE SYNTHASE"/>
    <property type="match status" value="1"/>
</dbReference>
<keyword evidence="3" id="KW-1133">Transmembrane helix</keyword>
<dbReference type="Pfam" id="PF04488">
    <property type="entry name" value="Gly_transf_sug"/>
    <property type="match status" value="1"/>
</dbReference>
<evidence type="ECO:0000256" key="2">
    <source>
        <dbReference type="ARBA" id="ARBA00022679"/>
    </source>
</evidence>
<name>A0A9P5LDH5_9HYPO</name>